<protein>
    <submittedName>
        <fullName evidence="2">Uncharacterized protein</fullName>
    </submittedName>
</protein>
<dbReference type="PATRIC" id="fig|742733.3.peg.282"/>
<organism evidence="2 3">
    <name type="scientific">[Clostridium] citroniae WAL-17108</name>
    <dbReference type="NCBI Taxonomy" id="742733"/>
    <lineage>
        <taxon>Bacteria</taxon>
        <taxon>Bacillati</taxon>
        <taxon>Bacillota</taxon>
        <taxon>Clostridia</taxon>
        <taxon>Lachnospirales</taxon>
        <taxon>Lachnospiraceae</taxon>
        <taxon>Enterocloster</taxon>
    </lineage>
</organism>
<sequence>MFQYIYPQFQSKRLLRAEMLEQLRDYPRTIVELAFNDFSDGVISGCEIRWENEELIVERGMILYKKKLYFLSEPYALSCKAQDRMRFLKVRFTEEYQETTKIFGVGEIVLENKEIDLSCELELCRFYLQEGAKLRTRYENFEDYSTRYDTVNLINTPYAAKVECTLSPALLIQYATELVDTVTSNNIDISFAMNILAQGGVVPIRYIRLYLKMRCKKEFSNMNQYEIYQELLSVLKELRQENHEIKRQNKRSREILLV</sequence>
<evidence type="ECO:0000313" key="3">
    <source>
        <dbReference type="Proteomes" id="UP000003763"/>
    </source>
</evidence>
<dbReference type="Proteomes" id="UP000003763">
    <property type="component" value="Unassembled WGS sequence"/>
</dbReference>
<gene>
    <name evidence="2" type="ORF">HMPREF9469_00275</name>
</gene>
<reference evidence="2 3" key="1">
    <citation type="submission" date="2011-08" db="EMBL/GenBank/DDBJ databases">
        <title>The Genome Sequence of Clostridium citroniae WAL-17108.</title>
        <authorList>
            <consortium name="The Broad Institute Genome Sequencing Platform"/>
            <person name="Earl A."/>
            <person name="Ward D."/>
            <person name="Feldgarden M."/>
            <person name="Gevers D."/>
            <person name="Finegold S.M."/>
            <person name="Summanen P.H."/>
            <person name="Molitoris D.R."/>
            <person name="Vaisanen M.L."/>
            <person name="Daigneault M."/>
            <person name="Allen-Vercoe E."/>
            <person name="Young S.K."/>
            <person name="Zeng Q."/>
            <person name="Gargeya S."/>
            <person name="Fitzgerald M."/>
            <person name="Haas B."/>
            <person name="Abouelleil A."/>
            <person name="Alvarado L."/>
            <person name="Arachchi H.M."/>
            <person name="Berlin A."/>
            <person name="Brown A."/>
            <person name="Chapman S.B."/>
            <person name="Chen Z."/>
            <person name="Dunbar C."/>
            <person name="Freedman E."/>
            <person name="Gearin G."/>
            <person name="Gellesch M."/>
            <person name="Goldberg J."/>
            <person name="Griggs A."/>
            <person name="Gujja S."/>
            <person name="Heiman D."/>
            <person name="Howarth C."/>
            <person name="Larson L."/>
            <person name="Lui A."/>
            <person name="MacDonald P.J.P."/>
            <person name="Montmayeur A."/>
            <person name="Murphy C."/>
            <person name="Neiman D."/>
            <person name="Pearson M."/>
            <person name="Priest M."/>
            <person name="Roberts A."/>
            <person name="Saif S."/>
            <person name="Shea T."/>
            <person name="Shenoy N."/>
            <person name="Sisk P."/>
            <person name="Stolte C."/>
            <person name="Sykes S."/>
            <person name="Wortman J."/>
            <person name="Nusbaum C."/>
            <person name="Birren B."/>
        </authorList>
    </citation>
    <scope>NUCLEOTIDE SEQUENCE [LARGE SCALE GENOMIC DNA]</scope>
    <source>
        <strain evidence="2 3">WAL-17108</strain>
    </source>
</reference>
<dbReference type="HOGENOM" id="CLU_093769_0_0_9"/>
<proteinExistence type="predicted"/>
<dbReference type="AlphaFoldDB" id="G5HCG3"/>
<dbReference type="EMBL" id="ADLJ01000002">
    <property type="protein sequence ID" value="EHF01043.1"/>
    <property type="molecule type" value="Genomic_DNA"/>
</dbReference>
<accession>G5HCG3</accession>
<comment type="caution">
    <text evidence="2">The sequence shown here is derived from an EMBL/GenBank/DDBJ whole genome shotgun (WGS) entry which is preliminary data.</text>
</comment>
<feature type="coiled-coil region" evidence="1">
    <location>
        <begin position="228"/>
        <end position="255"/>
    </location>
</feature>
<dbReference type="RefSeq" id="WP_007858392.1">
    <property type="nucleotide sequence ID" value="NZ_JH376420.1"/>
</dbReference>
<keyword evidence="1" id="KW-0175">Coiled coil</keyword>
<name>G5HCG3_9FIRM</name>
<dbReference type="eggNOG" id="ENOG502ZB9G">
    <property type="taxonomic scope" value="Bacteria"/>
</dbReference>
<evidence type="ECO:0000256" key="1">
    <source>
        <dbReference type="SAM" id="Coils"/>
    </source>
</evidence>
<evidence type="ECO:0000313" key="2">
    <source>
        <dbReference type="EMBL" id="EHF01043.1"/>
    </source>
</evidence>